<evidence type="ECO:0000256" key="2">
    <source>
        <dbReference type="SAM" id="Phobius"/>
    </source>
</evidence>
<accession>A0A833Q8N1</accession>
<dbReference type="PANTHER" id="PTHR34575">
    <property type="entry name" value="PROTEIN PAM68, CHLOROPLASTIC"/>
    <property type="match status" value="1"/>
</dbReference>
<keyword evidence="4" id="KW-1185">Reference proteome</keyword>
<protein>
    <submittedName>
        <fullName evidence="3">Uncharacterized protein</fullName>
    </submittedName>
</protein>
<organism evidence="3 4">
    <name type="scientific">Carex littledalei</name>
    <dbReference type="NCBI Taxonomy" id="544730"/>
    <lineage>
        <taxon>Eukaryota</taxon>
        <taxon>Viridiplantae</taxon>
        <taxon>Streptophyta</taxon>
        <taxon>Embryophyta</taxon>
        <taxon>Tracheophyta</taxon>
        <taxon>Spermatophyta</taxon>
        <taxon>Magnoliopsida</taxon>
        <taxon>Liliopsida</taxon>
        <taxon>Poales</taxon>
        <taxon>Cyperaceae</taxon>
        <taxon>Cyperoideae</taxon>
        <taxon>Cariceae</taxon>
        <taxon>Carex</taxon>
        <taxon>Carex subgen. Euthyceras</taxon>
    </lineage>
</organism>
<keyword evidence="2" id="KW-1133">Transmembrane helix</keyword>
<name>A0A833Q8N1_9POAL</name>
<reference evidence="3" key="1">
    <citation type="submission" date="2020-01" db="EMBL/GenBank/DDBJ databases">
        <title>Genome sequence of Kobresia littledalei, the first chromosome-level genome in the family Cyperaceae.</title>
        <authorList>
            <person name="Qu G."/>
        </authorList>
    </citation>
    <scope>NUCLEOTIDE SEQUENCE</scope>
    <source>
        <strain evidence="3">C.B.Clarke</strain>
        <tissue evidence="3">Leaf</tissue>
    </source>
</reference>
<feature type="region of interest" description="Disordered" evidence="1">
    <location>
        <begin position="42"/>
        <end position="80"/>
    </location>
</feature>
<dbReference type="Proteomes" id="UP000623129">
    <property type="component" value="Unassembled WGS sequence"/>
</dbReference>
<dbReference type="EMBL" id="SWLB01000027">
    <property type="protein sequence ID" value="KAF3321280.1"/>
    <property type="molecule type" value="Genomic_DNA"/>
</dbReference>
<keyword evidence="2" id="KW-0472">Membrane</keyword>
<gene>
    <name evidence="3" type="ORF">FCM35_KLT14533</name>
</gene>
<keyword evidence="2" id="KW-0812">Transmembrane</keyword>
<proteinExistence type="predicted"/>
<dbReference type="InterPro" id="IPR021855">
    <property type="entry name" value="PAM68-like"/>
</dbReference>
<feature type="transmembrane region" description="Helical" evidence="2">
    <location>
        <begin position="94"/>
        <end position="112"/>
    </location>
</feature>
<dbReference type="AlphaFoldDB" id="A0A833Q8N1"/>
<dbReference type="Pfam" id="PF11947">
    <property type="entry name" value="DUF3464"/>
    <property type="match status" value="1"/>
</dbReference>
<sequence length="183" mass="20674">METLIQVQLRLYTCFQPNSSSPLIPSIINKPKLRTKQLQLQLHAKRKTSGGAPLSVSKSKLEEEEPKQNKTPGKNDEDSDEIPEKVFDRMLQRISVSVGVPIGSGTTLIYVLDKLTKANMYEPPPWLPFFILLVTFGSGALAMAYGTLSTSWDPDKEGSFFGFEQIEKNWPVLWKEELDKKNM</sequence>
<comment type="caution">
    <text evidence="3">The sequence shown here is derived from an EMBL/GenBank/DDBJ whole genome shotgun (WGS) entry which is preliminary data.</text>
</comment>
<dbReference type="PANTHER" id="PTHR34575:SF6">
    <property type="entry name" value="EXPRESSED PROTEIN"/>
    <property type="match status" value="1"/>
</dbReference>
<dbReference type="OrthoDB" id="678088at2759"/>
<feature type="transmembrane region" description="Helical" evidence="2">
    <location>
        <begin position="127"/>
        <end position="148"/>
    </location>
</feature>
<evidence type="ECO:0000313" key="4">
    <source>
        <dbReference type="Proteomes" id="UP000623129"/>
    </source>
</evidence>
<evidence type="ECO:0000256" key="1">
    <source>
        <dbReference type="SAM" id="MobiDB-lite"/>
    </source>
</evidence>
<evidence type="ECO:0000313" key="3">
    <source>
        <dbReference type="EMBL" id="KAF3321280.1"/>
    </source>
</evidence>